<dbReference type="Gene3D" id="1.10.150.870">
    <property type="match status" value="1"/>
</dbReference>
<dbReference type="InterPro" id="IPR004013">
    <property type="entry name" value="PHP_dom"/>
</dbReference>
<dbReference type="PANTHER" id="PTHR32294">
    <property type="entry name" value="DNA POLYMERASE III SUBUNIT ALPHA"/>
    <property type="match status" value="1"/>
</dbReference>
<evidence type="ECO:0000256" key="5">
    <source>
        <dbReference type="ARBA" id="ARBA00022932"/>
    </source>
</evidence>
<dbReference type="RefSeq" id="WP_129622105.1">
    <property type="nucleotide sequence ID" value="NZ_LR215024.1"/>
</dbReference>
<dbReference type="EMBL" id="LR215024">
    <property type="protein sequence ID" value="VEU70069.1"/>
    <property type="molecule type" value="Genomic_DNA"/>
</dbReference>
<dbReference type="GO" id="GO:0005737">
    <property type="term" value="C:cytoplasm"/>
    <property type="evidence" value="ECO:0007669"/>
    <property type="project" value="UniProtKB-SubCell"/>
</dbReference>
<dbReference type="InterPro" id="IPR012340">
    <property type="entry name" value="NA-bd_OB-fold"/>
</dbReference>
<dbReference type="InterPro" id="IPR011708">
    <property type="entry name" value="DNA_pol3_alpha_NTPase_dom"/>
</dbReference>
<dbReference type="Pfam" id="PF02811">
    <property type="entry name" value="PHP"/>
    <property type="match status" value="1"/>
</dbReference>
<keyword evidence="7" id="KW-0378">Hydrolase</keyword>
<keyword evidence="11" id="KW-1185">Reference proteome</keyword>
<dbReference type="InterPro" id="IPR012337">
    <property type="entry name" value="RNaseH-like_sf"/>
</dbReference>
<dbReference type="GO" id="GO:0003677">
    <property type="term" value="F:DNA binding"/>
    <property type="evidence" value="ECO:0007669"/>
    <property type="project" value="UniProtKB-UniRule"/>
</dbReference>
<dbReference type="Pfam" id="PF00929">
    <property type="entry name" value="RNase_T"/>
    <property type="match status" value="1"/>
</dbReference>
<dbReference type="HAMAP" id="MF_00356">
    <property type="entry name" value="DNApol_PolC"/>
    <property type="match status" value="1"/>
</dbReference>
<feature type="domain" description="Exonuclease" evidence="8">
    <location>
        <begin position="435"/>
        <end position="605"/>
    </location>
</feature>
<evidence type="ECO:0000256" key="2">
    <source>
        <dbReference type="ARBA" id="ARBA00022695"/>
    </source>
</evidence>
<dbReference type="Gene3D" id="3.20.20.140">
    <property type="entry name" value="Metal-dependent hydrolases"/>
    <property type="match status" value="2"/>
</dbReference>
<dbReference type="Gene3D" id="1.10.150.700">
    <property type="entry name" value="PolC, middle finger domain"/>
    <property type="match status" value="1"/>
</dbReference>
<dbReference type="Gene3D" id="3.30.420.10">
    <property type="entry name" value="Ribonuclease H-like superfamily/Ribonuclease H"/>
    <property type="match status" value="1"/>
</dbReference>
<keyword evidence="2 7" id="KW-0548">Nucleotidyltransferase</keyword>
<keyword evidence="4 7" id="KW-0269">Exonuclease</keyword>
<organism evidence="10 11">
    <name type="scientific">Mycoplasmopsis glycophila</name>
    <dbReference type="NCBI Taxonomy" id="171285"/>
    <lineage>
        <taxon>Bacteria</taxon>
        <taxon>Bacillati</taxon>
        <taxon>Mycoplasmatota</taxon>
        <taxon>Mycoplasmoidales</taxon>
        <taxon>Metamycoplasmataceae</taxon>
        <taxon>Mycoplasmopsis</taxon>
    </lineage>
</organism>
<evidence type="ECO:0000256" key="1">
    <source>
        <dbReference type="ARBA" id="ARBA00022679"/>
    </source>
</evidence>
<keyword evidence="5 7" id="KW-0239">DNA-directed DNA polymerase</keyword>
<comment type="catalytic activity">
    <reaction evidence="6 7">
        <text>DNA(n) + a 2'-deoxyribonucleoside 5'-triphosphate = DNA(n+1) + diphosphate</text>
        <dbReference type="Rhea" id="RHEA:22508"/>
        <dbReference type="Rhea" id="RHEA-COMP:17339"/>
        <dbReference type="Rhea" id="RHEA-COMP:17340"/>
        <dbReference type="ChEBI" id="CHEBI:33019"/>
        <dbReference type="ChEBI" id="CHEBI:61560"/>
        <dbReference type="ChEBI" id="CHEBI:173112"/>
        <dbReference type="EC" id="2.7.7.7"/>
    </reaction>
</comment>
<dbReference type="GO" id="GO:0003887">
    <property type="term" value="F:DNA-directed DNA polymerase activity"/>
    <property type="evidence" value="ECO:0007669"/>
    <property type="project" value="UniProtKB-UniRule"/>
</dbReference>
<keyword evidence="1 7" id="KW-0808">Transferase</keyword>
<dbReference type="Gene3D" id="2.40.50.140">
    <property type="entry name" value="Nucleic acid-binding proteins"/>
    <property type="match status" value="1"/>
</dbReference>
<comment type="function">
    <text evidence="7">Required for replicative DNA synthesis. This DNA polymerase also exhibits 3' to 5' exonuclease activity.</text>
</comment>
<name>A0A449AU68_9BACT</name>
<dbReference type="Pfam" id="PF07733">
    <property type="entry name" value="DNA_pol3_alpha"/>
    <property type="match status" value="2"/>
</dbReference>
<dbReference type="NCBIfam" id="NF001688">
    <property type="entry name" value="PRK00448.1"/>
    <property type="match status" value="1"/>
</dbReference>
<dbReference type="SUPFAM" id="SSF47781">
    <property type="entry name" value="RuvA domain 2-like"/>
    <property type="match status" value="1"/>
</dbReference>
<keyword evidence="7" id="KW-0540">Nuclease</keyword>
<accession>A0A449AU68</accession>
<feature type="domain" description="Polymerase/histidinol phosphatase N-terminal" evidence="9">
    <location>
        <begin position="348"/>
        <end position="415"/>
    </location>
</feature>
<comment type="subcellular location">
    <subcellularLocation>
        <location evidence="7">Cytoplasm</location>
    </subcellularLocation>
</comment>
<dbReference type="InterPro" id="IPR004805">
    <property type="entry name" value="DnaE2/DnaE/PolC"/>
</dbReference>
<protein>
    <recommendedName>
        <fullName evidence="7">DNA polymerase III PolC-type</fullName>
        <shortName evidence="7">PolIII</shortName>
        <ecNumber evidence="7">2.7.7.7</ecNumber>
    </recommendedName>
</protein>
<evidence type="ECO:0000256" key="3">
    <source>
        <dbReference type="ARBA" id="ARBA00022705"/>
    </source>
</evidence>
<dbReference type="Gene3D" id="3.30.1900.20">
    <property type="match status" value="1"/>
</dbReference>
<evidence type="ECO:0000256" key="6">
    <source>
        <dbReference type="ARBA" id="ARBA00049244"/>
    </source>
</evidence>
<dbReference type="Pfam" id="PF14579">
    <property type="entry name" value="HHH_6"/>
    <property type="match status" value="1"/>
</dbReference>
<evidence type="ECO:0000259" key="8">
    <source>
        <dbReference type="SMART" id="SM00479"/>
    </source>
</evidence>
<dbReference type="Pfam" id="PF17657">
    <property type="entry name" value="DNA_pol3_finger"/>
    <property type="match status" value="1"/>
</dbReference>
<dbReference type="InterPro" id="IPR044923">
    <property type="entry name" value="PolC_middle_finger_sf"/>
</dbReference>
<dbReference type="SMART" id="SM00481">
    <property type="entry name" value="POLIIIAc"/>
    <property type="match status" value="1"/>
</dbReference>
<dbReference type="PANTHER" id="PTHR32294:SF5">
    <property type="entry name" value="DNA POLYMERASE III POLC-TYPE"/>
    <property type="match status" value="1"/>
</dbReference>
<evidence type="ECO:0000256" key="4">
    <source>
        <dbReference type="ARBA" id="ARBA00022839"/>
    </source>
</evidence>
<dbReference type="InterPro" id="IPR029460">
    <property type="entry name" value="DNAPol_HHH"/>
</dbReference>
<dbReference type="SMART" id="SM00479">
    <property type="entry name" value="EXOIII"/>
    <property type="match status" value="1"/>
</dbReference>
<dbReference type="EC" id="2.7.7.7" evidence="7"/>
<dbReference type="InterPro" id="IPR003141">
    <property type="entry name" value="Pol/His_phosphatase_N"/>
</dbReference>
<dbReference type="GO" id="GO:0008408">
    <property type="term" value="F:3'-5' exonuclease activity"/>
    <property type="evidence" value="ECO:0007669"/>
    <property type="project" value="UniProtKB-UniRule"/>
</dbReference>
<keyword evidence="3 7" id="KW-0235">DNA replication</keyword>
<dbReference type="Gene3D" id="6.10.140.1510">
    <property type="match status" value="1"/>
</dbReference>
<dbReference type="KEGG" id="mgly:NCTC10194_00064"/>
<proteinExistence type="inferred from homology"/>
<dbReference type="InterPro" id="IPR013520">
    <property type="entry name" value="Ribonucl_H"/>
</dbReference>
<dbReference type="InterPro" id="IPR010994">
    <property type="entry name" value="RuvA_2-like"/>
</dbReference>
<dbReference type="CDD" id="cd06127">
    <property type="entry name" value="DEDDh"/>
    <property type="match status" value="1"/>
</dbReference>
<comment type="similarity">
    <text evidence="7">Belongs to the DNA polymerase type-C family. PolC subfamily.</text>
</comment>
<evidence type="ECO:0000313" key="10">
    <source>
        <dbReference type="EMBL" id="VEU70069.1"/>
    </source>
</evidence>
<keyword evidence="7" id="KW-0963">Cytoplasm</keyword>
<dbReference type="SUPFAM" id="SSF53098">
    <property type="entry name" value="Ribonuclease H-like"/>
    <property type="match status" value="1"/>
</dbReference>
<dbReference type="InterPro" id="IPR006308">
    <property type="entry name" value="Pol_III_a_PolC-type_gram_pos"/>
</dbReference>
<evidence type="ECO:0000313" key="11">
    <source>
        <dbReference type="Proteomes" id="UP000290815"/>
    </source>
</evidence>
<evidence type="ECO:0000259" key="9">
    <source>
        <dbReference type="SMART" id="SM00481"/>
    </source>
</evidence>
<dbReference type="InterPro" id="IPR040982">
    <property type="entry name" value="DNA_pol3_finger"/>
</dbReference>
<dbReference type="InterPro" id="IPR036397">
    <property type="entry name" value="RNaseH_sf"/>
</dbReference>
<dbReference type="Proteomes" id="UP000290815">
    <property type="component" value="Chromosome"/>
</dbReference>
<evidence type="ECO:0000256" key="7">
    <source>
        <dbReference type="HAMAP-Rule" id="MF_00356"/>
    </source>
</evidence>
<dbReference type="NCBIfam" id="TIGR01405">
    <property type="entry name" value="polC_Gram_pos"/>
    <property type="match status" value="1"/>
</dbReference>
<sequence length="1471" mass="168598">MYKFKDVTLRKVMESLEVKELEGFEDAYIEDSRITIKRDENNAPYYEFTVIVNGIPKIQNLLKLQNLIKHSKKAKFEVSFKIKNYDVSQLEIADFCRKLIEIDPSFKSLEDQFKLINVLVYNQANNNWNFNFDCSEEDKNDFELTILNLSKKMQTLGFLDVEIIPNFVGIKKDIKLRDDAMIDEFFENIANSTENLNSKFDNTSSEFGLARKKALSNSYYKNSYKNENFKPVSIKYIHTIPDDAFNIKVKFDAMIYKKEVSKFNENYYYHFFVTDLEEAIKVTIRSQGEQISLSGLNEGQWINVLGEVKTNTFDNVKYIQCNNGNMVIEIPSKTLEREEELEDEKLRVELSTRSKMNTMDSILEPTEIVNLAKKFNQEAVAIIDSNSVQSFPEFTFAAKKAGIKPIYGVSFDVIKKNNGAILTPKFTNVDFLNSEVVAFDIETTHLSPRIGDIIEFGGSLIKNGYVQNNNFQFFMKAKKKLSAFTINLTNITDQMLENEGLSEREGLEKIYSILNNRVALAHNANFDMHFILQKFLDNDMELPNTVFVDSLVISRLVFYDKSKHALGDFCKNLGVEYNSEVAHRADYDAEVLAKAWVLALPLLKNLGIYDLNTLYNFEQTELRQKKRSAQITVLAKNQAGLKELFKLVTLQLTERFFKSPKLFWEDLKMPSENLLYGSGGIRSELLDALFYSSDLKLNELIDKFDYIEVPHPRAFKHLVDENDFTKEDVLNMISLLINRAKERGKLVVAIGDVRYANPDDQIFYKSLVYSKGIGNVAHFLFNYQKARSNSIILPDLFFLTTTEMKNEFSFLNDAKLIEEIVVENTNKIANQIENDIVVIHSDLYTPKFDNSKEKLHELVYKRAHEIYGENLPEIVEKRLEKEITPILKYGFDVVYWISHKLVKMSMDNGYLVGSRGSVGSSLVATMAGITEVNPLAPHYICLKCHYFELSDDKNITSGYDLDDKECPNCKVVMKKDGQTIPFETFLGFNADKVPDIDLNFSGDFQAEVHNEVKRLFGESHTFRAGTISTIKSKIGFGYIKKACEEYGFTYSNNFIDFLSTKIEGVKRTTGQHPGGIIIIPKEYDVEDFTPINYPADDISIDWKTTHFDFHAIHDNVLKLDILGHVDPTAIRMLENITKVDVKKDIPSKDPKVLSLFSSTEALNISPESIGGEITGALGLPEFGTSFVRRMLYEAKPESFADLISLSGLSHGTDVWSNNAQDLIKDQGMTIKDVISCRDDIMVYLMNKGVDPQNSFKIMEQVRKGKSITPEQEEELKKSNVPGWYIESMKKIKYLFPKAHATAYVLMAWRIAWFKLYHPLPYYATYLTTRVDEFDVEVLSDDFGAKKINSKLKELDAIKNKKVKDKELIQTLEIARELYARGFSISNIILEQSLEKEWVIDVANKRLIPPFSAIKGLGLSAAEKIVQARKENDFRSREDFKKRSGINQTLYTTIAEMGILNHLDDTDQMKLF</sequence>
<gene>
    <name evidence="7 10" type="primary">polC</name>
    <name evidence="10" type="ORF">NCTC10194_00064</name>
</gene>
<dbReference type="GO" id="GO:0006261">
    <property type="term" value="P:DNA-templated DNA replication"/>
    <property type="evidence" value="ECO:0007669"/>
    <property type="project" value="UniProtKB-UniRule"/>
</dbReference>
<reference evidence="10 11" key="1">
    <citation type="submission" date="2019-01" db="EMBL/GenBank/DDBJ databases">
        <authorList>
            <consortium name="Pathogen Informatics"/>
        </authorList>
    </citation>
    <scope>NUCLEOTIDE SEQUENCE [LARGE SCALE GENOMIC DNA]</scope>
    <source>
        <strain evidence="10 11">NCTC10194</strain>
    </source>
</reference>